<dbReference type="OMA" id="EQLPKRM"/>
<feature type="compositionally biased region" description="Acidic residues" evidence="10">
    <location>
        <begin position="535"/>
        <end position="545"/>
    </location>
</feature>
<feature type="compositionally biased region" description="Pro residues" evidence="10">
    <location>
        <begin position="488"/>
        <end position="497"/>
    </location>
</feature>
<reference evidence="13" key="1">
    <citation type="journal article" date="2009" name="Genome Res.">
        <title>Comparative genomic analyses of the human fungal pathogens Coccidioides and their relatives.</title>
        <authorList>
            <person name="Sharpton T.J."/>
            <person name="Stajich J.E."/>
            <person name="Rounsley S.D."/>
            <person name="Gardner M.J."/>
            <person name="Wortman J.R."/>
            <person name="Jordar V.S."/>
            <person name="Maiti R."/>
            <person name="Kodira C.D."/>
            <person name="Neafsey D.E."/>
            <person name="Zeng Q."/>
            <person name="Hung C.-Y."/>
            <person name="McMahan C."/>
            <person name="Muszewska A."/>
            <person name="Grynberg M."/>
            <person name="Mandel M.A."/>
            <person name="Kellner E.M."/>
            <person name="Barker B.M."/>
            <person name="Galgiani J.N."/>
            <person name="Orbach M.J."/>
            <person name="Kirkland T.N."/>
            <person name="Cole G.T."/>
            <person name="Henn M.R."/>
            <person name="Birren B.W."/>
            <person name="Taylor J.W."/>
        </authorList>
    </citation>
    <scope>NUCLEOTIDE SEQUENCE [LARGE SCALE GENOMIC DNA]</scope>
    <source>
        <strain evidence="13">RS</strain>
    </source>
</reference>
<dbReference type="GO" id="GO:0008270">
    <property type="term" value="F:zinc ion binding"/>
    <property type="evidence" value="ECO:0007669"/>
    <property type="project" value="UniProtKB-UniRule"/>
</dbReference>
<dbReference type="Gene3D" id="1.10.10.2670">
    <property type="entry name" value="E3 ubiquitin-protein ligase"/>
    <property type="match status" value="1"/>
</dbReference>
<feature type="region of interest" description="Disordered" evidence="10">
    <location>
        <begin position="482"/>
        <end position="504"/>
    </location>
</feature>
<keyword evidence="5 9" id="KW-0833">Ubl conjugation pathway</keyword>
<dbReference type="GO" id="GO:0016874">
    <property type="term" value="F:ligase activity"/>
    <property type="evidence" value="ECO:0007669"/>
    <property type="project" value="UniProtKB-KW"/>
</dbReference>
<dbReference type="GO" id="GO:0000151">
    <property type="term" value="C:ubiquitin ligase complex"/>
    <property type="evidence" value="ECO:0007669"/>
    <property type="project" value="TreeGrafter"/>
</dbReference>
<feature type="region of interest" description="Disordered" evidence="10">
    <location>
        <begin position="516"/>
        <end position="577"/>
    </location>
</feature>
<name>A0A0E1S4S8_COCIM</name>
<sequence length="2182" mass="246130">MKPSELELTLGRALLSHPQKYEYRYNEDAEHDLLQLLFRSLAGFNDEYLRILFPDGNPSDYWQLSAAQGMVEGAEYTEAARGKRCGHVFKVGEASYRCMTCSTDDTCALCARCFDASDHTGHKYHVFVSGGHSGCCDCGDEEAFRLPVNCAIHTDLDGKANKGKTSSQLPADFLDSIRTTIARVFDYFCDVISCSPEQLRLPKTEDNIRQDEVASRLSCEWYGGEDLEEESPEFAVVLWNDEKHTIREVTQQVARACRESSQFGLDRANETNDYGRSVVKYSKDLSSLLRVSGVIEQIRVTVTVRSSRDTYREQMCGTIIEWFSDIAGCQVGGDNEVLRRTICEEMLSLWRPGSRASNVDIGMNGIDDHSREEGRSIRVRVGITAQGQVIFGRDLPLDMDDDEENEDEIREAVDVEGGVEVDVDEDEDEDEDADDVDMDAALDLADSYADDLVEAILAARTEAREDSDVEMGTEDGLEAGEATLAGYPQPPPPPPPPRTREEERVAEQMAAILVNPGAYTGWPESRLPIGRNEDGGEDRENDEQEGSQAQGGNRGSLGANNIKIPKTPGLRTKRSSKAAPYWEVKPARYHEHGYLAYEDLRKRTRLDWLILYDLRLWKKARIDARELCLGTIVNIPEFKRILGLRFSALYTALAQLYLIADREPDHSIIHLSLQLLTTPSITEEIVERGNFFTNIMAIIYTFLTTRQVGEARDVNPSVTLAMDSGSMTNRRLYHFFLDLRYLLSSEHVQSRIRLERRYLLQFLDLVKLPQGICPNIRAVGEHVEYETDSWISASLLMKEINRLCRLFCEAFQPDRLKEGQCHLAEAIIAASVSTMVNSVGIERKRFDQAEIKELVHFKSVPYVEFEIDALNKVARHRIVDFVVERGSMSFHHPLHYTLSWLLECGRTMPSETVRDLLLRAAEISKHKFSKALAQSFDNEDIMLAMFDYPLRVCAWLAQLKAGMWVRNGLSLRHQMGQYRSLMSRDVSYYRNIFMIQVAMVVCDPSRVLATVSDRYGITDWVKGGYVVRPGYDDPQHVDVAEEFIHLLIMLVSERTSLIPLEDEATIQRDIIKRDIAHALCFKPLSYTDLVNRVSEKVSDSDDFPDALEEVATFRAPDGLNDTGIFELKQDYVDFIDPYAAHYSKNQRDEAENIFKQWMAKKTGKKPADVVFEPKLKPISNGLFADLSHFTQTPLFAQIIHQCLEYCLMFKICTPGVTATRVEALLHMVLHLLLLAVMEDTAGEDDGSAENATKSFTSHALCRMKSTQLGELTIVGLLQHVSTVPEFESCGSKICHILKRLWQKRPKTYAVATEGLKFPYDKIESESPVPGVENELDLKKKRALDRQAKIMAQFQQQQQNFLSNQGEIDWGEEDFSADEKASVRSPTEKKLWKYPAGNCIFCQEETNDSRLYGTFALMIDSMMFRQTDECAQNSVGEVMDCPCSLDRSADAIRPFGIAGQNREQVRRLDSTGGEVISEKQGLGEGFPRSHVARAPIMTGCGHIMHYTCFETYCNTTYRRHSHQVARNHPERLMLKEFVCPLCKALGNAFLPIIWKGKEESYPSVLVTSEEFDEFLDGKLIQAASRFRNHALIMESDKLHTSGYQNFFVDYVSKNVISPLSNKVEQLVTPSLPSLTFGPRPPAPRMPMPGLFPPGEDGSILNSLHQVPGIQDPAVSELMTVYKRLRMTMQCNAMPSRFGYQQNTVTPDDLIRTDTLIKTFGASISAVEISQRGVGCEPGATLLDTIPRMTLTHLRILSETALSYAAIGGLQNSMANKTVYEFRDMHRRKLCQLFLGHRGISGLASLANENKNIEPLFAMDTFVFLAECSLCLVPVLNIDIHHVVRICYVAEIIKVVLSFILRPEGLVAQLNCSMLLMVDEAKEEALTQGPDFIRGFFDWIVATYRASALRETRNPGALNFDDPSPYILRVLAKVAAKYALPFLRKVAILLHVQYGVEFPNTGVDCADLSEIDRLTSLLRLPTVEEIFASFSGDPRENPLDSLASGWIAHWNTSRPKGESRRPEGPPLSHPAIYELVGLPKYYDTLFDEANQRRCPTTGKELTDPCLCLFCSEIFCGQATCCMDESKIGGCNRHVEKCGKNVGVFINIRKCAVLFLHNRHGCFHVAPYLDIHGEVDLGFRHHRPLILNQKRYDRLIRDVWLTNGIPATVSRKMESETNTGGWETQ</sequence>
<dbReference type="FunFam" id="2.10.110.30:FF:000001">
    <property type="entry name" value="E3 ubiquitin-protein ligase UBR2 isoform 1"/>
    <property type="match status" value="1"/>
</dbReference>
<evidence type="ECO:0000256" key="4">
    <source>
        <dbReference type="ARBA" id="ARBA00022771"/>
    </source>
</evidence>
<dbReference type="SUPFAM" id="SSF46785">
    <property type="entry name" value="Winged helix' DNA-binding domain"/>
    <property type="match status" value="1"/>
</dbReference>
<comment type="function">
    <text evidence="9">Ubiquitin ligase protein which is a component of the N-end rule pathway. Recognizes and binds to proteins bearing specific N-terminal residues that are destabilizing according to the N-end rule, leading to their ubiquitination and subsequent degradation.</text>
</comment>
<feature type="zinc finger region" description="UBR-type" evidence="8">
    <location>
        <begin position="83"/>
        <end position="155"/>
    </location>
</feature>
<keyword evidence="6 9" id="KW-0862">Zinc</keyword>
<dbReference type="CDD" id="cd16482">
    <property type="entry name" value="RING-H2_UBR1-like"/>
    <property type="match status" value="1"/>
</dbReference>
<dbReference type="Proteomes" id="UP000001261">
    <property type="component" value="Unassembled WGS sequence"/>
</dbReference>
<evidence type="ECO:0000256" key="10">
    <source>
        <dbReference type="SAM" id="MobiDB-lite"/>
    </source>
</evidence>
<dbReference type="EC" id="2.3.2.27" evidence="9"/>
<dbReference type="GeneID" id="4566893"/>
<evidence type="ECO:0000256" key="9">
    <source>
        <dbReference type="RuleBase" id="RU366018"/>
    </source>
</evidence>
<dbReference type="FunCoup" id="A0A0E1S4S8">
    <property type="interactions" value="649"/>
</dbReference>
<evidence type="ECO:0000256" key="8">
    <source>
        <dbReference type="PROSITE-ProRule" id="PRU00508"/>
    </source>
</evidence>
<dbReference type="GO" id="GO:0061630">
    <property type="term" value="F:ubiquitin protein ligase activity"/>
    <property type="evidence" value="ECO:0007669"/>
    <property type="project" value="UniProtKB-UniRule"/>
</dbReference>
<dbReference type="VEuPathDB" id="FungiDB:CIMG_01109"/>
<gene>
    <name evidence="12" type="ORF">CIMG_01109</name>
</gene>
<feature type="compositionally biased region" description="Acidic residues" evidence="10">
    <location>
        <begin position="417"/>
        <end position="435"/>
    </location>
</feature>
<dbReference type="InterPro" id="IPR055194">
    <property type="entry name" value="UBR1-like_WH"/>
</dbReference>
<comment type="similarity">
    <text evidence="7 9">Belongs to the E3 ubiquitin-protein ligase UBR1-like family.</text>
</comment>
<dbReference type="EMBL" id="GG704911">
    <property type="protein sequence ID" value="EAS35755.1"/>
    <property type="molecule type" value="Genomic_DNA"/>
</dbReference>
<dbReference type="InParanoid" id="A0A0E1S4S8"/>
<dbReference type="Pfam" id="PF18995">
    <property type="entry name" value="PRT6_C"/>
    <property type="match status" value="1"/>
</dbReference>
<reference evidence="13" key="2">
    <citation type="journal article" date="2010" name="Genome Res.">
        <title>Population genomic sequencing of Coccidioides fungi reveals recent hybridization and transposon control.</title>
        <authorList>
            <person name="Neafsey D.E."/>
            <person name="Barker B.M."/>
            <person name="Sharpton T.J."/>
            <person name="Stajich J.E."/>
            <person name="Park D.J."/>
            <person name="Whiston E."/>
            <person name="Hung C.-Y."/>
            <person name="McMahan C."/>
            <person name="White J."/>
            <person name="Sykes S."/>
            <person name="Heiman D."/>
            <person name="Young S."/>
            <person name="Zeng Q."/>
            <person name="Abouelleil A."/>
            <person name="Aftuck L."/>
            <person name="Bessette D."/>
            <person name="Brown A."/>
            <person name="FitzGerald M."/>
            <person name="Lui A."/>
            <person name="Macdonald J.P."/>
            <person name="Priest M."/>
            <person name="Orbach M.J."/>
            <person name="Galgiani J.N."/>
            <person name="Kirkland T.N."/>
            <person name="Cole G.T."/>
            <person name="Birren B.W."/>
            <person name="Henn M.R."/>
            <person name="Taylor J.W."/>
            <person name="Rounsley S.D."/>
        </authorList>
    </citation>
    <scope>GENOME REANNOTATION</scope>
    <source>
        <strain evidence="13">RS</strain>
    </source>
</reference>
<dbReference type="SMART" id="SM00396">
    <property type="entry name" value="ZnF_UBR1"/>
    <property type="match status" value="1"/>
</dbReference>
<keyword evidence="13" id="KW-1185">Reference proteome</keyword>
<evidence type="ECO:0000256" key="5">
    <source>
        <dbReference type="ARBA" id="ARBA00022786"/>
    </source>
</evidence>
<evidence type="ECO:0000313" key="13">
    <source>
        <dbReference type="Proteomes" id="UP000001261"/>
    </source>
</evidence>
<dbReference type="UniPathway" id="UPA00143"/>
<dbReference type="GO" id="GO:0071596">
    <property type="term" value="P:ubiquitin-dependent protein catabolic process via the N-end rule pathway"/>
    <property type="evidence" value="ECO:0007669"/>
    <property type="project" value="UniProtKB-UniRule"/>
</dbReference>
<evidence type="ECO:0000256" key="3">
    <source>
        <dbReference type="ARBA" id="ARBA00022723"/>
    </source>
</evidence>
<dbReference type="GO" id="GO:0016567">
    <property type="term" value="P:protein ubiquitination"/>
    <property type="evidence" value="ECO:0007669"/>
    <property type="project" value="UniProtKB-UniRule"/>
</dbReference>
<dbReference type="InterPro" id="IPR039164">
    <property type="entry name" value="UBR1-like"/>
</dbReference>
<dbReference type="InterPro" id="IPR003126">
    <property type="entry name" value="Znf_UBR"/>
</dbReference>
<evidence type="ECO:0000313" key="12">
    <source>
        <dbReference type="EMBL" id="EAS35755.1"/>
    </source>
</evidence>
<dbReference type="InterPro" id="IPR044046">
    <property type="entry name" value="E3_ligase_UBR-like_C"/>
</dbReference>
<dbReference type="PANTHER" id="PTHR21497:SF24">
    <property type="entry name" value="E3 UBIQUITIN-PROTEIN LIGASE UBR1"/>
    <property type="match status" value="1"/>
</dbReference>
<evidence type="ECO:0000256" key="2">
    <source>
        <dbReference type="ARBA" id="ARBA00022679"/>
    </source>
</evidence>
<accession>A0A0E1S4S8</accession>
<dbReference type="InterPro" id="IPR042065">
    <property type="entry name" value="E3_ELL-like"/>
</dbReference>
<evidence type="ECO:0000256" key="6">
    <source>
        <dbReference type="ARBA" id="ARBA00022833"/>
    </source>
</evidence>
<dbReference type="Pfam" id="PF22960">
    <property type="entry name" value="WHD_UBR1"/>
    <property type="match status" value="1"/>
</dbReference>
<feature type="region of interest" description="Disordered" evidence="10">
    <location>
        <begin position="396"/>
        <end position="435"/>
    </location>
</feature>
<comment type="catalytic activity">
    <reaction evidence="1 9">
        <text>S-ubiquitinyl-[E2 ubiquitin-conjugating enzyme]-L-cysteine + [acceptor protein]-L-lysine = [E2 ubiquitin-conjugating enzyme]-L-cysteine + N(6)-ubiquitinyl-[acceptor protein]-L-lysine.</text>
        <dbReference type="EC" id="2.3.2.27"/>
    </reaction>
</comment>
<dbReference type="RefSeq" id="XP_001247338.1">
    <property type="nucleotide sequence ID" value="XM_001247337.2"/>
</dbReference>
<dbReference type="Gene3D" id="2.10.110.30">
    <property type="match status" value="1"/>
</dbReference>
<dbReference type="GO" id="GO:0005737">
    <property type="term" value="C:cytoplasm"/>
    <property type="evidence" value="ECO:0007669"/>
    <property type="project" value="TreeGrafter"/>
</dbReference>
<dbReference type="InterPro" id="IPR036390">
    <property type="entry name" value="WH_DNA-bd_sf"/>
</dbReference>
<keyword evidence="2 9" id="KW-0808">Transferase</keyword>
<evidence type="ECO:0000259" key="11">
    <source>
        <dbReference type="PROSITE" id="PS51157"/>
    </source>
</evidence>
<dbReference type="PANTHER" id="PTHR21497">
    <property type="entry name" value="UBIQUITIN LIGASE E3 ALPHA-RELATED"/>
    <property type="match status" value="1"/>
</dbReference>
<proteinExistence type="inferred from homology"/>
<dbReference type="PROSITE" id="PS51157">
    <property type="entry name" value="ZF_UBR"/>
    <property type="match status" value="1"/>
</dbReference>
<evidence type="ECO:0000256" key="7">
    <source>
        <dbReference type="ARBA" id="ARBA00046341"/>
    </source>
</evidence>
<keyword evidence="12" id="KW-0436">Ligase</keyword>
<feature type="domain" description="UBR-type" evidence="11">
    <location>
        <begin position="83"/>
        <end position="155"/>
    </location>
</feature>
<dbReference type="CDD" id="cd19673">
    <property type="entry name" value="UBR-box_UBR3"/>
    <property type="match status" value="1"/>
</dbReference>
<feature type="compositionally biased region" description="Acidic residues" evidence="10">
    <location>
        <begin position="397"/>
        <end position="409"/>
    </location>
</feature>
<keyword evidence="3 9" id="KW-0479">Metal-binding</keyword>
<dbReference type="OrthoDB" id="26387at2759"/>
<dbReference type="Pfam" id="PF02207">
    <property type="entry name" value="zf-UBR"/>
    <property type="match status" value="1"/>
</dbReference>
<comment type="pathway">
    <text evidence="9">Protein modification; protein ubiquitination.</text>
</comment>
<organism evidence="12 13">
    <name type="scientific">Coccidioides immitis (strain RS)</name>
    <name type="common">Valley fever fungus</name>
    <dbReference type="NCBI Taxonomy" id="246410"/>
    <lineage>
        <taxon>Eukaryota</taxon>
        <taxon>Fungi</taxon>
        <taxon>Dikarya</taxon>
        <taxon>Ascomycota</taxon>
        <taxon>Pezizomycotina</taxon>
        <taxon>Eurotiomycetes</taxon>
        <taxon>Eurotiomycetidae</taxon>
        <taxon>Onygenales</taxon>
        <taxon>Onygenaceae</taxon>
        <taxon>Coccidioides</taxon>
    </lineage>
</organism>
<evidence type="ECO:0000256" key="1">
    <source>
        <dbReference type="ARBA" id="ARBA00000900"/>
    </source>
</evidence>
<keyword evidence="4 9" id="KW-0863">Zinc-finger</keyword>
<dbReference type="KEGG" id="cim:CIMG_01109"/>
<protein>
    <recommendedName>
        <fullName evidence="9">E3 ubiquitin-protein ligase</fullName>
        <ecNumber evidence="9">2.3.2.27</ecNumber>
    </recommendedName>
</protein>
<dbReference type="STRING" id="246410.A0A0E1S4S8"/>